<evidence type="ECO:0008006" key="4">
    <source>
        <dbReference type="Google" id="ProtNLM"/>
    </source>
</evidence>
<dbReference type="EMBL" id="AP026966">
    <property type="protein sequence ID" value="BDT57949.1"/>
    <property type="molecule type" value="Genomic_DNA"/>
</dbReference>
<dbReference type="InterPro" id="IPR021333">
    <property type="entry name" value="DUF2946"/>
</dbReference>
<reference evidence="2" key="1">
    <citation type="submission" date="2022-11" db="EMBL/GenBank/DDBJ databases">
        <title>Isolation and characterization of PLA-degrading bacterium Massilia sp. from Antarctic soil.</title>
        <authorList>
            <person name="Sato K."/>
            <person name="Gomez-Fuentes C."/>
            <person name="Ahmad S.A."/>
            <person name="Zulkharnain A."/>
        </authorList>
    </citation>
    <scope>NUCLEOTIDE SEQUENCE</scope>
    <source>
        <strain evidence="2">N-3</strain>
    </source>
</reference>
<evidence type="ECO:0000313" key="2">
    <source>
        <dbReference type="EMBL" id="BDT57949.1"/>
    </source>
</evidence>
<organism evidence="2 3">
    <name type="scientific">Massilia varians</name>
    <dbReference type="NCBI Taxonomy" id="457921"/>
    <lineage>
        <taxon>Bacteria</taxon>
        <taxon>Pseudomonadati</taxon>
        <taxon>Pseudomonadota</taxon>
        <taxon>Betaproteobacteria</taxon>
        <taxon>Burkholderiales</taxon>
        <taxon>Oxalobacteraceae</taxon>
        <taxon>Telluria group</taxon>
        <taxon>Massilia</taxon>
    </lineage>
</organism>
<name>A0ABN6TD32_9BURK</name>
<gene>
    <name evidence="2" type="ORF">MasN3_14430</name>
</gene>
<keyword evidence="1" id="KW-0732">Signal</keyword>
<keyword evidence="3" id="KW-1185">Reference proteome</keyword>
<feature type="signal peptide" evidence="1">
    <location>
        <begin position="1"/>
        <end position="31"/>
    </location>
</feature>
<proteinExistence type="predicted"/>
<accession>A0ABN6TD32</accession>
<protein>
    <recommendedName>
        <fullName evidence="4">DUF2946 domain-containing protein</fullName>
    </recommendedName>
</protein>
<dbReference type="Proteomes" id="UP001163336">
    <property type="component" value="Chromosome"/>
</dbReference>
<evidence type="ECO:0000313" key="3">
    <source>
        <dbReference type="Proteomes" id="UP001163336"/>
    </source>
</evidence>
<dbReference type="RefSeq" id="WP_281913280.1">
    <property type="nucleotide sequence ID" value="NZ_AP026966.1"/>
</dbReference>
<sequence>MPRSSTSQLLRAWIALAAFVFSLFAPALSHAFVTPQYPAHVSEICTAAGMVMMPIADSPDTSPGAKPDMTHCDLCCSHHAPVALPAPPDLPPLAVLTRDTYPRLFYQSPSPQFAWTPAQSRAPPASFS</sequence>
<evidence type="ECO:0000256" key="1">
    <source>
        <dbReference type="SAM" id="SignalP"/>
    </source>
</evidence>
<feature type="chain" id="PRO_5045083798" description="DUF2946 domain-containing protein" evidence="1">
    <location>
        <begin position="32"/>
        <end position="128"/>
    </location>
</feature>
<dbReference type="Pfam" id="PF11162">
    <property type="entry name" value="DUF2946"/>
    <property type="match status" value="1"/>
</dbReference>